<dbReference type="PaxDb" id="79929-MTBMA_c13540"/>
<proteinExistence type="predicted"/>
<evidence type="ECO:0000313" key="2">
    <source>
        <dbReference type="Proteomes" id="UP000000345"/>
    </source>
</evidence>
<evidence type="ECO:0000313" key="1">
    <source>
        <dbReference type="EMBL" id="ADL58941.1"/>
    </source>
</evidence>
<reference key="1">
    <citation type="submission" date="2009-08" db="EMBL/GenBank/DDBJ databases">
        <title>The genome sequence of Methanothermobacter marburgensis.</title>
        <authorList>
            <person name="Kaster A."/>
            <person name="Seedorf H."/>
            <person name="Goenrich M."/>
            <person name="Wiezer A."/>
            <person name="Liesegang H."/>
            <person name="Thauer R."/>
            <person name="Gottschalk G."/>
        </authorList>
    </citation>
    <scope>NUCLEOTIDE SEQUENCE</scope>
    <source>
        <strain>Marburg</strain>
    </source>
</reference>
<accession>D9PXJ3</accession>
<gene>
    <name evidence="1" type="ordered locus">MTBMA_c13540</name>
</gene>
<reference evidence="1 2" key="2">
    <citation type="journal article" date="2010" name="J. Bacteriol.">
        <title>Complete genome sequence of Methanothermobacter marburgensis, a methanoarchaeon model organism.</title>
        <authorList>
            <person name="Liesegang H."/>
            <person name="Kaster A.K."/>
            <person name="Wiezer A."/>
            <person name="Goenrich M."/>
            <person name="Wollherr A."/>
            <person name="Seedorf H."/>
            <person name="Gottschalk G."/>
            <person name="Thauer R.K."/>
        </authorList>
    </citation>
    <scope>NUCLEOTIDE SEQUENCE [LARGE SCALE GENOMIC DNA]</scope>
    <source>
        <strain evidence="2">ATCC BAA-927 / DSM 2133 / JCM 14651 / NBRC 100331 / OCM 82 / Marburg</strain>
    </source>
</reference>
<dbReference type="HOGENOM" id="CLU_1567177_0_0_2"/>
<dbReference type="KEGG" id="mmg:MTBMA_c13540"/>
<name>D9PXJ3_METTM</name>
<organism evidence="1 2">
    <name type="scientific">Methanothermobacter marburgensis (strain ATCC BAA-927 / DSM 2133 / JCM 14651 / NBRC 100331 / OCM 82 / Marburg)</name>
    <name type="common">Methanobacterium thermoautotrophicum</name>
    <dbReference type="NCBI Taxonomy" id="79929"/>
    <lineage>
        <taxon>Archaea</taxon>
        <taxon>Methanobacteriati</taxon>
        <taxon>Methanobacteriota</taxon>
        <taxon>Methanomada group</taxon>
        <taxon>Methanobacteria</taxon>
        <taxon>Methanobacteriales</taxon>
        <taxon>Methanobacteriaceae</taxon>
        <taxon>Methanothermobacter</taxon>
    </lineage>
</organism>
<protein>
    <submittedName>
        <fullName evidence="1">Uncharacterized protein</fullName>
    </submittedName>
</protein>
<dbReference type="Proteomes" id="UP000000345">
    <property type="component" value="Chromosome"/>
</dbReference>
<sequence length="170" mass="19498">MFMNKLPSCQFMGCGYGYCDKGACCNLFYSNRGPGLYLRHVPQVTPRRGSVLQYDHHRRYRRWGSSGPGWHRVMTFTGSESDYRYINIMGNRLRVVFSAAPLVNYDVNSITVDVLRDGYTVATDTVDWGATESSARKKRILEVEGGPGEYCIAVYASEIRDWKVTVWDYY</sequence>
<keyword evidence="2" id="KW-1185">Reference proteome</keyword>
<dbReference type="AlphaFoldDB" id="D9PXJ3"/>
<dbReference type="EMBL" id="CP001710">
    <property type="protein sequence ID" value="ADL58941.1"/>
    <property type="molecule type" value="Genomic_DNA"/>
</dbReference>